<dbReference type="SMART" id="SM00834">
    <property type="entry name" value="CxxC_CXXC_SSSS"/>
    <property type="match status" value="1"/>
</dbReference>
<dbReference type="EMBL" id="FOFS01000010">
    <property type="protein sequence ID" value="SEQ76486.1"/>
    <property type="molecule type" value="Genomic_DNA"/>
</dbReference>
<dbReference type="OrthoDB" id="9813321at2"/>
<dbReference type="RefSeq" id="WP_093287110.1">
    <property type="nucleotide sequence ID" value="NZ_FOFS01000010.1"/>
</dbReference>
<name>A0A1H9IPK5_9GAMM</name>
<reference evidence="2 3" key="1">
    <citation type="submission" date="2016-10" db="EMBL/GenBank/DDBJ databases">
        <authorList>
            <person name="de Groot N.N."/>
        </authorList>
    </citation>
    <scope>NUCLEOTIDE SEQUENCE [LARGE SCALE GENOMIC DNA]</scope>
    <source>
        <strain evidence="2 3">DSM 25927</strain>
    </source>
</reference>
<dbReference type="InterPro" id="IPR013429">
    <property type="entry name" value="Regulatory_FmdB_Zinc_ribbon"/>
</dbReference>
<feature type="domain" description="Putative regulatory protein FmdB zinc ribbon" evidence="1">
    <location>
        <begin position="1"/>
        <end position="40"/>
    </location>
</feature>
<evidence type="ECO:0000313" key="3">
    <source>
        <dbReference type="Proteomes" id="UP000199233"/>
    </source>
</evidence>
<sequence>MPLYDYHCPSCEQNCELLISGDAKPVCPNCGGRKLQKLLSAPAAPGRAKAIVQRARKQAAREGHFSHYSKKERSRI</sequence>
<organism evidence="2 3">
    <name type="scientific">Solimonas aquatica</name>
    <dbReference type="NCBI Taxonomy" id="489703"/>
    <lineage>
        <taxon>Bacteria</taxon>
        <taxon>Pseudomonadati</taxon>
        <taxon>Pseudomonadota</taxon>
        <taxon>Gammaproteobacteria</taxon>
        <taxon>Nevskiales</taxon>
        <taxon>Nevskiaceae</taxon>
        <taxon>Solimonas</taxon>
    </lineage>
</organism>
<dbReference type="NCBIfam" id="TIGR02605">
    <property type="entry name" value="CxxC_CxxC_SSSS"/>
    <property type="match status" value="1"/>
</dbReference>
<keyword evidence="3" id="KW-1185">Reference proteome</keyword>
<accession>A0A1H9IPK5</accession>
<protein>
    <submittedName>
        <fullName evidence="2">Putative regulatory protein, FmdB family</fullName>
    </submittedName>
</protein>
<dbReference type="Pfam" id="PF09723">
    <property type="entry name" value="Zn_ribbon_8"/>
    <property type="match status" value="1"/>
</dbReference>
<dbReference type="Proteomes" id="UP000199233">
    <property type="component" value="Unassembled WGS sequence"/>
</dbReference>
<evidence type="ECO:0000313" key="2">
    <source>
        <dbReference type="EMBL" id="SEQ76486.1"/>
    </source>
</evidence>
<dbReference type="STRING" id="489703.SAMN04488038_110126"/>
<evidence type="ECO:0000259" key="1">
    <source>
        <dbReference type="SMART" id="SM00834"/>
    </source>
</evidence>
<proteinExistence type="predicted"/>
<gene>
    <name evidence="2" type="ORF">SAMN04488038_110126</name>
</gene>
<dbReference type="AlphaFoldDB" id="A0A1H9IPK5"/>